<proteinExistence type="predicted"/>
<dbReference type="Pfam" id="PF00440">
    <property type="entry name" value="TetR_N"/>
    <property type="match status" value="1"/>
</dbReference>
<reference evidence="7" key="2">
    <citation type="submission" date="2018-05" db="EMBL/GenBank/DDBJ databases">
        <title>Genome Sequencing of selected type strains of the family Eggerthellaceae.</title>
        <authorList>
            <person name="Danylec N."/>
            <person name="Stoll D.A."/>
            <person name="Doetsch A."/>
            <person name="Huch M."/>
        </authorList>
    </citation>
    <scope>NUCLEOTIDE SEQUENCE [LARGE SCALE GENOMIC DNA]</scope>
    <source>
        <strain evidence="7">DSM 16107</strain>
    </source>
</reference>
<evidence type="ECO:0000256" key="1">
    <source>
        <dbReference type="ARBA" id="ARBA00023125"/>
    </source>
</evidence>
<dbReference type="PANTHER" id="PTHR43479">
    <property type="entry name" value="ACREF/ENVCD OPERON REPRESSOR-RELATED"/>
    <property type="match status" value="1"/>
</dbReference>
<evidence type="ECO:0000313" key="6">
    <source>
        <dbReference type="Proteomes" id="UP000253817"/>
    </source>
</evidence>
<dbReference type="InterPro" id="IPR001647">
    <property type="entry name" value="HTH_TetR"/>
</dbReference>
<dbReference type="EMBL" id="QICC01000003">
    <property type="protein sequence ID" value="RNM43147.1"/>
    <property type="molecule type" value="Genomic_DNA"/>
</dbReference>
<organism evidence="5 7">
    <name type="scientific">Eggerthella sinensis</name>
    <dbReference type="NCBI Taxonomy" id="242230"/>
    <lineage>
        <taxon>Bacteria</taxon>
        <taxon>Bacillati</taxon>
        <taxon>Actinomycetota</taxon>
        <taxon>Coriobacteriia</taxon>
        <taxon>Eggerthellales</taxon>
        <taxon>Eggerthellaceae</taxon>
        <taxon>Eggerthella</taxon>
    </lineage>
</organism>
<reference evidence="4 6" key="1">
    <citation type="journal article" date="2018" name="Elife">
        <title>Discovery and characterization of a prevalent human gut bacterial enzyme sufficient for the inactivation of a family of plant toxins.</title>
        <authorList>
            <person name="Koppel N."/>
            <person name="Bisanz J.E."/>
            <person name="Pandelia M.E."/>
            <person name="Turnbaugh P.J."/>
            <person name="Balskus E.P."/>
        </authorList>
    </citation>
    <scope>NUCLEOTIDE SEQUENCE [LARGE SCALE GENOMIC DNA]</scope>
    <source>
        <strain evidence="4 6">DSM 16107</strain>
    </source>
</reference>
<dbReference type="SUPFAM" id="SSF46689">
    <property type="entry name" value="Homeodomain-like"/>
    <property type="match status" value="1"/>
</dbReference>
<keyword evidence="6" id="KW-1185">Reference proteome</keyword>
<comment type="caution">
    <text evidence="5">The sequence shown here is derived from an EMBL/GenBank/DDBJ whole genome shotgun (WGS) entry which is preliminary data.</text>
</comment>
<dbReference type="EMBL" id="PPTT01000011">
    <property type="protein sequence ID" value="RDB69126.1"/>
    <property type="molecule type" value="Genomic_DNA"/>
</dbReference>
<evidence type="ECO:0000259" key="3">
    <source>
        <dbReference type="PROSITE" id="PS50977"/>
    </source>
</evidence>
<name>A0A3N0J1W0_9ACTN</name>
<accession>A0A3N0J1W0</accession>
<sequence length="242" mass="26808">MVRPFRLRVSVSAIIIKQRVGKNEQTPGACWITPGREESAMARPRKDAAGPSVEQRLEDAFWELIAETPIDRMTVGDLTARAGCNRGTFYYYYDDIYAMLDDMIDRNLPKELPGFLLMHFSGDTTTPDRDHELSRALQKYQHNVDHLCLLLANASSPLVNRRVKGAIMELWAGAFAAGQHASLEGDARIVLEFVVSGILGLMAYRAETGMRVSIEEIAHVLSPELPDAVAPKLKKLLLAGAS</sequence>
<feature type="DNA-binding region" description="H-T-H motif" evidence="2">
    <location>
        <begin position="74"/>
        <end position="93"/>
    </location>
</feature>
<evidence type="ECO:0000313" key="5">
    <source>
        <dbReference type="EMBL" id="RNM43147.1"/>
    </source>
</evidence>
<evidence type="ECO:0000313" key="7">
    <source>
        <dbReference type="Proteomes" id="UP000270112"/>
    </source>
</evidence>
<reference evidence="5" key="3">
    <citation type="journal article" date="2019" name="Microbiol. Resour. Announc.">
        <title>Draft Genome Sequences of Type Strains of Gordonibacter faecihominis, Paraeggerthella hongkongensis, Parvibacter caecicola,Slackia equolifaciens, Slackia faecicanis, and Slackia isoflavoniconvertens.</title>
        <authorList>
            <person name="Danylec N."/>
            <person name="Stoll D.A."/>
            <person name="Dotsch A."/>
            <person name="Huch M."/>
        </authorList>
    </citation>
    <scope>NUCLEOTIDE SEQUENCE</scope>
    <source>
        <strain evidence="5">DSM 16107</strain>
    </source>
</reference>
<evidence type="ECO:0000313" key="4">
    <source>
        <dbReference type="EMBL" id="RDB69126.1"/>
    </source>
</evidence>
<evidence type="ECO:0000256" key="2">
    <source>
        <dbReference type="PROSITE-ProRule" id="PRU00335"/>
    </source>
</evidence>
<protein>
    <recommendedName>
        <fullName evidence="3">HTH tetR-type domain-containing protein</fullName>
    </recommendedName>
</protein>
<dbReference type="Proteomes" id="UP000253817">
    <property type="component" value="Unassembled WGS sequence"/>
</dbReference>
<gene>
    <name evidence="4" type="ORF">C1876_07770</name>
    <name evidence="5" type="ORF">DMP09_01480</name>
</gene>
<dbReference type="InterPro" id="IPR050624">
    <property type="entry name" value="HTH-type_Tx_Regulator"/>
</dbReference>
<dbReference type="Proteomes" id="UP000270112">
    <property type="component" value="Unassembled WGS sequence"/>
</dbReference>
<dbReference type="AlphaFoldDB" id="A0A3N0J1W0"/>
<keyword evidence="1 2" id="KW-0238">DNA-binding</keyword>
<dbReference type="PANTHER" id="PTHR43479:SF11">
    <property type="entry name" value="ACREF_ENVCD OPERON REPRESSOR-RELATED"/>
    <property type="match status" value="1"/>
</dbReference>
<dbReference type="PROSITE" id="PS50977">
    <property type="entry name" value="HTH_TETR_2"/>
    <property type="match status" value="1"/>
</dbReference>
<dbReference type="GO" id="GO:0003677">
    <property type="term" value="F:DNA binding"/>
    <property type="evidence" value="ECO:0007669"/>
    <property type="project" value="UniProtKB-UniRule"/>
</dbReference>
<feature type="domain" description="HTH tetR-type" evidence="3">
    <location>
        <begin position="51"/>
        <end position="111"/>
    </location>
</feature>
<dbReference type="InterPro" id="IPR009057">
    <property type="entry name" value="Homeodomain-like_sf"/>
</dbReference>
<dbReference type="Gene3D" id="1.10.357.10">
    <property type="entry name" value="Tetracycline Repressor, domain 2"/>
    <property type="match status" value="1"/>
</dbReference>